<dbReference type="CDD" id="cd06171">
    <property type="entry name" value="Sigma70_r4"/>
    <property type="match status" value="1"/>
</dbReference>
<evidence type="ECO:0000256" key="4">
    <source>
        <dbReference type="ARBA" id="ARBA00023163"/>
    </source>
</evidence>
<dbReference type="Pfam" id="PF04542">
    <property type="entry name" value="Sigma70_r2"/>
    <property type="match status" value="1"/>
</dbReference>
<evidence type="ECO:0000313" key="8">
    <source>
        <dbReference type="Proteomes" id="UP000094622"/>
    </source>
</evidence>
<dbReference type="GO" id="GO:0016987">
    <property type="term" value="F:sigma factor activity"/>
    <property type="evidence" value="ECO:0007669"/>
    <property type="project" value="UniProtKB-KW"/>
</dbReference>
<keyword evidence="8" id="KW-1185">Reference proteome</keyword>
<dbReference type="Pfam" id="PF08281">
    <property type="entry name" value="Sigma70_r4_2"/>
    <property type="match status" value="1"/>
</dbReference>
<keyword evidence="4" id="KW-0804">Transcription</keyword>
<evidence type="ECO:0000256" key="3">
    <source>
        <dbReference type="ARBA" id="ARBA00023082"/>
    </source>
</evidence>
<dbReference type="InterPro" id="IPR013324">
    <property type="entry name" value="RNA_pol_sigma_r3/r4-like"/>
</dbReference>
<dbReference type="InterPro" id="IPR036388">
    <property type="entry name" value="WH-like_DNA-bd_sf"/>
</dbReference>
<keyword evidence="2" id="KW-0805">Transcription regulation</keyword>
<dbReference type="GO" id="GO:0003677">
    <property type="term" value="F:DNA binding"/>
    <property type="evidence" value="ECO:0007669"/>
    <property type="project" value="InterPro"/>
</dbReference>
<feature type="domain" description="RNA polymerase sigma-70 region 2" evidence="5">
    <location>
        <begin position="3"/>
        <end position="71"/>
    </location>
</feature>
<dbReference type="InterPro" id="IPR014284">
    <property type="entry name" value="RNA_pol_sigma-70_dom"/>
</dbReference>
<dbReference type="Proteomes" id="UP000094622">
    <property type="component" value="Unassembled WGS sequence"/>
</dbReference>
<feature type="domain" description="RNA polymerase sigma factor 70 region 4 type 2" evidence="6">
    <location>
        <begin position="101"/>
        <end position="151"/>
    </location>
</feature>
<dbReference type="SUPFAM" id="SSF88659">
    <property type="entry name" value="Sigma3 and sigma4 domains of RNA polymerase sigma factors"/>
    <property type="match status" value="1"/>
</dbReference>
<proteinExistence type="inferred from homology"/>
<comment type="caution">
    <text evidence="7">The sequence shown here is derived from an EMBL/GenBank/DDBJ whole genome shotgun (WGS) entry which is preliminary data.</text>
</comment>
<protein>
    <submittedName>
        <fullName evidence="7">ECF RNA polymerase sigma factor RpoE</fullName>
    </submittedName>
</protein>
<keyword evidence="3" id="KW-0731">Sigma factor</keyword>
<accession>A0A1E3H1X3</accession>
<dbReference type="GO" id="GO:0006352">
    <property type="term" value="P:DNA-templated transcription initiation"/>
    <property type="evidence" value="ECO:0007669"/>
    <property type="project" value="InterPro"/>
</dbReference>
<dbReference type="NCBIfam" id="TIGR02937">
    <property type="entry name" value="sigma70-ECF"/>
    <property type="match status" value="1"/>
</dbReference>
<reference evidence="7 8" key="1">
    <citation type="submission" date="2016-07" db="EMBL/GenBank/DDBJ databases">
        <title>Draft Genome Sequence of Methylobrevis pamukkalensis PK2.</title>
        <authorList>
            <person name="Vasilenko O.V."/>
            <person name="Doronina N.V."/>
            <person name="Shmareva M.N."/>
            <person name="Tarlachkov S.V."/>
            <person name="Mustakhimov I."/>
            <person name="Trotsenko Y.A."/>
        </authorList>
    </citation>
    <scope>NUCLEOTIDE SEQUENCE [LARGE SCALE GENOMIC DNA]</scope>
    <source>
        <strain evidence="7 8">PK2</strain>
    </source>
</reference>
<evidence type="ECO:0000256" key="2">
    <source>
        <dbReference type="ARBA" id="ARBA00023015"/>
    </source>
</evidence>
<dbReference type="InterPro" id="IPR007627">
    <property type="entry name" value="RNA_pol_sigma70_r2"/>
</dbReference>
<dbReference type="Gene3D" id="1.10.10.10">
    <property type="entry name" value="Winged helix-like DNA-binding domain superfamily/Winged helix DNA-binding domain"/>
    <property type="match status" value="1"/>
</dbReference>
<name>A0A1E3H1X3_9HYPH</name>
<dbReference type="InterPro" id="IPR013249">
    <property type="entry name" value="RNA_pol_sigma70_r4_t2"/>
</dbReference>
<dbReference type="EMBL" id="MCRJ01000055">
    <property type="protein sequence ID" value="ODN70294.1"/>
    <property type="molecule type" value="Genomic_DNA"/>
</dbReference>
<dbReference type="SUPFAM" id="SSF88946">
    <property type="entry name" value="Sigma2 domain of RNA polymerase sigma factors"/>
    <property type="match status" value="1"/>
</dbReference>
<dbReference type="InterPro" id="IPR039425">
    <property type="entry name" value="RNA_pol_sigma-70-like"/>
</dbReference>
<dbReference type="AlphaFoldDB" id="A0A1E3H1X3"/>
<dbReference type="InterPro" id="IPR013325">
    <property type="entry name" value="RNA_pol_sigma_r2"/>
</dbReference>
<organism evidence="7 8">
    <name type="scientific">Methylobrevis pamukkalensis</name>
    <dbReference type="NCBI Taxonomy" id="1439726"/>
    <lineage>
        <taxon>Bacteria</taxon>
        <taxon>Pseudomonadati</taxon>
        <taxon>Pseudomonadota</taxon>
        <taxon>Alphaproteobacteria</taxon>
        <taxon>Hyphomicrobiales</taxon>
        <taxon>Pleomorphomonadaceae</taxon>
        <taxon>Methylobrevis</taxon>
    </lineage>
</organism>
<dbReference type="PATRIC" id="fig|1439726.3.peg.2508"/>
<dbReference type="Gene3D" id="1.10.1740.10">
    <property type="match status" value="1"/>
</dbReference>
<sequence>MALFDHFAPRINAYLRRLGTDPAIAEDLTQDVMVVLWRKAELFDPAKSSLGTWLFRIARNRRIDLARQSRRDDLDENEPMLLPAEPVEAGDDLDARRRDARIRETLALLPPEQMELVQLAFYRGLSHSQIAEATGQPLGTVKSRLRLAFGRLRRAIEADTAIDID</sequence>
<evidence type="ECO:0000313" key="7">
    <source>
        <dbReference type="EMBL" id="ODN70294.1"/>
    </source>
</evidence>
<dbReference type="PANTHER" id="PTHR43133">
    <property type="entry name" value="RNA POLYMERASE ECF-TYPE SIGMA FACTO"/>
    <property type="match status" value="1"/>
</dbReference>
<comment type="similarity">
    <text evidence="1">Belongs to the sigma-70 factor family. ECF subfamily.</text>
</comment>
<evidence type="ECO:0000259" key="5">
    <source>
        <dbReference type="Pfam" id="PF04542"/>
    </source>
</evidence>
<evidence type="ECO:0000259" key="6">
    <source>
        <dbReference type="Pfam" id="PF08281"/>
    </source>
</evidence>
<evidence type="ECO:0000256" key="1">
    <source>
        <dbReference type="ARBA" id="ARBA00010641"/>
    </source>
</evidence>
<dbReference type="PANTHER" id="PTHR43133:SF62">
    <property type="entry name" value="RNA POLYMERASE SIGMA FACTOR SIGZ"/>
    <property type="match status" value="1"/>
</dbReference>
<gene>
    <name evidence="7" type="primary">rpoE</name>
    <name evidence="7" type="ORF">A6302_02386</name>
</gene>